<organism evidence="9 10">
    <name type="scientific">Deinococcus ruber</name>
    <dbReference type="NCBI Taxonomy" id="1848197"/>
    <lineage>
        <taxon>Bacteria</taxon>
        <taxon>Thermotogati</taxon>
        <taxon>Deinococcota</taxon>
        <taxon>Deinococci</taxon>
        <taxon>Deinococcales</taxon>
        <taxon>Deinococcaceae</taxon>
        <taxon>Deinococcus</taxon>
    </lineage>
</organism>
<evidence type="ECO:0000256" key="2">
    <source>
        <dbReference type="ARBA" id="ARBA00012925"/>
    </source>
</evidence>
<keyword evidence="3 6" id="KW-0862">Zinc</keyword>
<evidence type="ECO:0000313" key="9">
    <source>
        <dbReference type="EMBL" id="GGR34399.1"/>
    </source>
</evidence>
<keyword evidence="6" id="KW-0479">Metal-binding</keyword>
<proteinExistence type="inferred from homology"/>
<evidence type="ECO:0000256" key="3">
    <source>
        <dbReference type="ARBA" id="ARBA00022833"/>
    </source>
</evidence>
<feature type="binding site" evidence="6">
    <location>
        <position position="175"/>
    </location>
    <ligand>
        <name>Zn(2+)</name>
        <dbReference type="ChEBI" id="CHEBI:29105"/>
    </ligand>
</feature>
<dbReference type="InterPro" id="IPR036874">
    <property type="entry name" value="Carbonic_anhydrase_sf"/>
</dbReference>
<feature type="region of interest" description="Disordered" evidence="8">
    <location>
        <begin position="1"/>
        <end position="41"/>
    </location>
</feature>
<dbReference type="Proteomes" id="UP000603865">
    <property type="component" value="Unassembled WGS sequence"/>
</dbReference>
<keyword evidence="10" id="KW-1185">Reference proteome</keyword>
<keyword evidence="4 7" id="KW-0456">Lyase</keyword>
<evidence type="ECO:0000256" key="6">
    <source>
        <dbReference type="PIRSR" id="PIRSR601765-1"/>
    </source>
</evidence>
<dbReference type="EMBL" id="BMQL01000063">
    <property type="protein sequence ID" value="GGR34399.1"/>
    <property type="molecule type" value="Genomic_DNA"/>
</dbReference>
<dbReference type="InterPro" id="IPR015892">
    <property type="entry name" value="Carbonic_anhydrase_CS"/>
</dbReference>
<name>A0A918FF59_9DEIO</name>
<evidence type="ECO:0000256" key="7">
    <source>
        <dbReference type="RuleBase" id="RU003956"/>
    </source>
</evidence>
<feature type="binding site" evidence="6">
    <location>
        <position position="122"/>
    </location>
    <ligand>
        <name>Zn(2+)</name>
        <dbReference type="ChEBI" id="CHEBI:29105"/>
    </ligand>
</feature>
<dbReference type="SMART" id="SM00947">
    <property type="entry name" value="Pro_CA"/>
    <property type="match status" value="1"/>
</dbReference>
<evidence type="ECO:0000256" key="5">
    <source>
        <dbReference type="ARBA" id="ARBA00048348"/>
    </source>
</evidence>
<dbReference type="SUPFAM" id="SSF53056">
    <property type="entry name" value="beta-carbonic anhydrase, cab"/>
    <property type="match status" value="1"/>
</dbReference>
<gene>
    <name evidence="9" type="ORF">GCM10008957_50690</name>
</gene>
<dbReference type="AlphaFoldDB" id="A0A918FF59"/>
<sequence>MWVESGMSADLPDPRPDSLPGSLLPDVDSASDLARTSGGLRPGSLPLDFESRILDAVRRGASMQDIANLKPAHVNSPEQAIRALKDGNARFFSNQASRPELGANERRAQIMGQTPFAVILACSDSRVPVELVFDQGFGDLFVVRVAGNVVGESGLGTIEYAVRHLAVQLIVVMGHEGCGAVQSALLPEVDILREPPALQKLIRRIQPSLEHLPAIRDRKARMREAVLNNVRHQAAHLRAQDVVKAAEESGQIRVIGGYYEIGSGAVDFLIDDEDLLP</sequence>
<dbReference type="PROSITE" id="PS00705">
    <property type="entry name" value="PROK_CO2_ANHYDRASE_2"/>
    <property type="match status" value="1"/>
</dbReference>
<comment type="function">
    <text evidence="7">Reversible hydration of carbon dioxide.</text>
</comment>
<protein>
    <recommendedName>
        <fullName evidence="2 7">Carbonic anhydrase</fullName>
        <ecNumber evidence="2 7">4.2.1.1</ecNumber>
    </recommendedName>
    <alternativeName>
        <fullName evidence="7">Carbonate dehydratase</fullName>
    </alternativeName>
</protein>
<reference evidence="9" key="2">
    <citation type="submission" date="2020-09" db="EMBL/GenBank/DDBJ databases">
        <authorList>
            <person name="Sun Q."/>
            <person name="Ohkuma M."/>
        </authorList>
    </citation>
    <scope>NUCLEOTIDE SEQUENCE</scope>
    <source>
        <strain evidence="9">JCM 31311</strain>
    </source>
</reference>
<evidence type="ECO:0000256" key="1">
    <source>
        <dbReference type="ARBA" id="ARBA00006217"/>
    </source>
</evidence>
<dbReference type="InterPro" id="IPR001765">
    <property type="entry name" value="Carbonic_anhydrase"/>
</dbReference>
<comment type="similarity">
    <text evidence="1 7">Belongs to the beta-class carbonic anhydrase family.</text>
</comment>
<dbReference type="GO" id="GO:0004089">
    <property type="term" value="F:carbonate dehydratase activity"/>
    <property type="evidence" value="ECO:0007669"/>
    <property type="project" value="UniProtKB-UniRule"/>
</dbReference>
<comment type="caution">
    <text evidence="9">The sequence shown here is derived from an EMBL/GenBank/DDBJ whole genome shotgun (WGS) entry which is preliminary data.</text>
</comment>
<dbReference type="EC" id="4.2.1.1" evidence="2 7"/>
<dbReference type="PANTHER" id="PTHR11002">
    <property type="entry name" value="CARBONIC ANHYDRASE"/>
    <property type="match status" value="1"/>
</dbReference>
<dbReference type="Pfam" id="PF00484">
    <property type="entry name" value="Pro_CA"/>
    <property type="match status" value="1"/>
</dbReference>
<feature type="binding site" evidence="6">
    <location>
        <position position="178"/>
    </location>
    <ligand>
        <name>Zn(2+)</name>
        <dbReference type="ChEBI" id="CHEBI:29105"/>
    </ligand>
</feature>
<dbReference type="GO" id="GO:0008270">
    <property type="term" value="F:zinc ion binding"/>
    <property type="evidence" value="ECO:0007669"/>
    <property type="project" value="UniProtKB-UniRule"/>
</dbReference>
<evidence type="ECO:0000256" key="8">
    <source>
        <dbReference type="SAM" id="MobiDB-lite"/>
    </source>
</evidence>
<feature type="binding site" evidence="6">
    <location>
        <position position="124"/>
    </location>
    <ligand>
        <name>Zn(2+)</name>
        <dbReference type="ChEBI" id="CHEBI:29105"/>
    </ligand>
</feature>
<comment type="catalytic activity">
    <reaction evidence="5 7">
        <text>hydrogencarbonate + H(+) = CO2 + H2O</text>
        <dbReference type="Rhea" id="RHEA:10748"/>
        <dbReference type="ChEBI" id="CHEBI:15377"/>
        <dbReference type="ChEBI" id="CHEBI:15378"/>
        <dbReference type="ChEBI" id="CHEBI:16526"/>
        <dbReference type="ChEBI" id="CHEBI:17544"/>
        <dbReference type="EC" id="4.2.1.1"/>
    </reaction>
</comment>
<dbReference type="PANTHER" id="PTHR11002:SF79">
    <property type="entry name" value="CARBONIC ANHYDRASE 2"/>
    <property type="match status" value="1"/>
</dbReference>
<dbReference type="GO" id="GO:0015976">
    <property type="term" value="P:carbon utilization"/>
    <property type="evidence" value="ECO:0007669"/>
    <property type="project" value="InterPro"/>
</dbReference>
<comment type="cofactor">
    <cofactor evidence="6">
        <name>Zn(2+)</name>
        <dbReference type="ChEBI" id="CHEBI:29105"/>
    </cofactor>
    <text evidence="6">Binds 1 zinc ion per subunit.</text>
</comment>
<dbReference type="Gene3D" id="3.40.1050.10">
    <property type="entry name" value="Carbonic anhydrase"/>
    <property type="match status" value="1"/>
</dbReference>
<accession>A0A918FF59</accession>
<evidence type="ECO:0000256" key="4">
    <source>
        <dbReference type="ARBA" id="ARBA00023239"/>
    </source>
</evidence>
<reference evidence="9" key="1">
    <citation type="journal article" date="2014" name="Int. J. Syst. Evol. Microbiol.">
        <title>Complete genome sequence of Corynebacterium casei LMG S-19264T (=DSM 44701T), isolated from a smear-ripened cheese.</title>
        <authorList>
            <consortium name="US DOE Joint Genome Institute (JGI-PGF)"/>
            <person name="Walter F."/>
            <person name="Albersmeier A."/>
            <person name="Kalinowski J."/>
            <person name="Ruckert C."/>
        </authorList>
    </citation>
    <scope>NUCLEOTIDE SEQUENCE</scope>
    <source>
        <strain evidence="9">JCM 31311</strain>
    </source>
</reference>
<dbReference type="CDD" id="cd03378">
    <property type="entry name" value="beta_CA_cladeC"/>
    <property type="match status" value="1"/>
</dbReference>
<evidence type="ECO:0000313" key="10">
    <source>
        <dbReference type="Proteomes" id="UP000603865"/>
    </source>
</evidence>